<reference evidence="1 2" key="1">
    <citation type="submission" date="2019-11" db="EMBL/GenBank/DDBJ databases">
        <title>Novel species isolated from a subtropical stream in China.</title>
        <authorList>
            <person name="Lu H."/>
        </authorList>
    </citation>
    <scope>NUCLEOTIDE SEQUENCE [LARGE SCALE GENOMIC DNA]</scope>
    <source>
        <strain evidence="1 2">FT80W</strain>
    </source>
</reference>
<protein>
    <recommendedName>
        <fullName evidence="3">DUF2075 domain-containing protein</fullName>
    </recommendedName>
</protein>
<organism evidence="1 2">
    <name type="scientific">Duganella guangzhouensis</name>
    <dbReference type="NCBI Taxonomy" id="2666084"/>
    <lineage>
        <taxon>Bacteria</taxon>
        <taxon>Pseudomonadati</taxon>
        <taxon>Pseudomonadota</taxon>
        <taxon>Betaproteobacteria</taxon>
        <taxon>Burkholderiales</taxon>
        <taxon>Oxalobacteraceae</taxon>
        <taxon>Telluria group</taxon>
        <taxon>Duganella</taxon>
    </lineage>
</organism>
<evidence type="ECO:0000313" key="2">
    <source>
        <dbReference type="Proteomes" id="UP000433309"/>
    </source>
</evidence>
<sequence length="281" mass="31063">MPAYYRATIGEFLSADPQNILGGLQLAYAADGFLSQYSKQTQAWATIIPLLKTQLEILVRITPATIAWSVILEYPLYRLRKRIDVVVLTESPIIVIECKVGSQEFLAQDRRQIEEYALDLRDFHAASSSRRIVPILWSTLATELPREYPEYVSSNDQVASTIFVGVQGLATQLSKLSISDDRPLLVAETWDRSAYRPVPNIIEAATSIFSGHDVRAIANYDADNLNIASARLVALIQEAKDLKKRYMLFLSGVPGAGKTLAGLHVVHNAISSGIVLSCTEI</sequence>
<name>A0A6I2LD32_9BURK</name>
<dbReference type="AlphaFoldDB" id="A0A6I2LD32"/>
<accession>A0A6I2LD32</accession>
<keyword evidence="2" id="KW-1185">Reference proteome</keyword>
<comment type="caution">
    <text evidence="1">The sequence shown here is derived from an EMBL/GenBank/DDBJ whole genome shotgun (WGS) entry which is preliminary data.</text>
</comment>
<evidence type="ECO:0000313" key="1">
    <source>
        <dbReference type="EMBL" id="MRW94744.1"/>
    </source>
</evidence>
<dbReference type="RefSeq" id="WP_154383615.1">
    <property type="nucleotide sequence ID" value="NZ_WKJK01000036.1"/>
</dbReference>
<proteinExistence type="predicted"/>
<evidence type="ECO:0008006" key="3">
    <source>
        <dbReference type="Google" id="ProtNLM"/>
    </source>
</evidence>
<gene>
    <name evidence="1" type="ORF">GJ699_32750</name>
</gene>
<dbReference type="EMBL" id="WKJK01000036">
    <property type="protein sequence ID" value="MRW94744.1"/>
    <property type="molecule type" value="Genomic_DNA"/>
</dbReference>
<dbReference type="Proteomes" id="UP000433309">
    <property type="component" value="Unassembled WGS sequence"/>
</dbReference>